<keyword evidence="1" id="KW-0378">Hydrolase</keyword>
<dbReference type="Gene3D" id="3.60.21.10">
    <property type="match status" value="1"/>
</dbReference>
<keyword evidence="5" id="KW-1185">Reference proteome</keyword>
<accession>E9DVT6</accession>
<protein>
    <submittedName>
        <fullName evidence="4">Acid sphingomyelinase, putative</fullName>
    </submittedName>
</protein>
<dbReference type="EMBL" id="GL698477">
    <property type="protein sequence ID" value="EFY92133.1"/>
    <property type="molecule type" value="Genomic_DNA"/>
</dbReference>
<feature type="domain" description="Calcineurin-like phosphoesterase" evidence="3">
    <location>
        <begin position="111"/>
        <end position="373"/>
    </location>
</feature>
<dbReference type="eggNOG" id="KOG3770">
    <property type="taxonomic scope" value="Eukaryota"/>
</dbReference>
<name>E9DVT6_METAQ</name>
<gene>
    <name evidence="4" type="ORF">MAC_01734</name>
</gene>
<dbReference type="InParanoid" id="E9DVT6"/>
<dbReference type="HOGENOM" id="CLU_014743_1_0_1"/>
<dbReference type="GO" id="GO:0008081">
    <property type="term" value="F:phosphoric diester hydrolase activity"/>
    <property type="evidence" value="ECO:0007669"/>
    <property type="project" value="TreeGrafter"/>
</dbReference>
<evidence type="ECO:0000313" key="5">
    <source>
        <dbReference type="Proteomes" id="UP000002499"/>
    </source>
</evidence>
<dbReference type="InterPro" id="IPR004843">
    <property type="entry name" value="Calcineurin-like_PHP"/>
</dbReference>
<dbReference type="InterPro" id="IPR029052">
    <property type="entry name" value="Metallo-depent_PP-like"/>
</dbReference>
<evidence type="ECO:0000256" key="2">
    <source>
        <dbReference type="ARBA" id="ARBA00023180"/>
    </source>
</evidence>
<dbReference type="Pfam" id="PF00149">
    <property type="entry name" value="Metallophos"/>
    <property type="match status" value="1"/>
</dbReference>
<dbReference type="InterPro" id="IPR041805">
    <property type="entry name" value="ASMase/PPN1_MPP"/>
</dbReference>
<dbReference type="Proteomes" id="UP000002499">
    <property type="component" value="Unassembled WGS sequence"/>
</dbReference>
<dbReference type="AlphaFoldDB" id="E9DVT6"/>
<dbReference type="CDD" id="cd00842">
    <property type="entry name" value="MPP_ASMase"/>
    <property type="match status" value="1"/>
</dbReference>
<dbReference type="PANTHER" id="PTHR10340">
    <property type="entry name" value="SPHINGOMYELIN PHOSPHODIESTERASE"/>
    <property type="match status" value="1"/>
</dbReference>
<dbReference type="STRING" id="655827.E9DVT6"/>
<dbReference type="OrthoDB" id="282973at2759"/>
<evidence type="ECO:0000313" key="4">
    <source>
        <dbReference type="EMBL" id="EFY92133.1"/>
    </source>
</evidence>
<dbReference type="PANTHER" id="PTHR10340:SF34">
    <property type="entry name" value="SPHINGOMYELIN PHOSPHODIESTERASE"/>
    <property type="match status" value="1"/>
</dbReference>
<keyword evidence="2" id="KW-0325">Glycoprotein</keyword>
<reference evidence="4 5" key="1">
    <citation type="journal article" date="2011" name="PLoS Genet.">
        <title>Genome sequencing and comparative transcriptomics of the model entomopathogenic fungi Metarhizium anisopliae and M. acridum.</title>
        <authorList>
            <person name="Gao Q."/>
            <person name="Jin K."/>
            <person name="Ying S.H."/>
            <person name="Zhang Y."/>
            <person name="Xiao G."/>
            <person name="Shang Y."/>
            <person name="Duan Z."/>
            <person name="Hu X."/>
            <person name="Xie X.Q."/>
            <person name="Zhou G."/>
            <person name="Peng G."/>
            <person name="Luo Z."/>
            <person name="Huang W."/>
            <person name="Wang B."/>
            <person name="Fang W."/>
            <person name="Wang S."/>
            <person name="Zhong Y."/>
            <person name="Ma L.J."/>
            <person name="St Leger R.J."/>
            <person name="Zhao G.P."/>
            <person name="Pei Y."/>
            <person name="Feng M.G."/>
            <person name="Xia Y."/>
            <person name="Wang C."/>
        </authorList>
    </citation>
    <scope>NUCLEOTIDE SEQUENCE [LARGE SCALE GENOMIC DNA]</scope>
    <source>
        <strain evidence="4 5">CQMa 102</strain>
    </source>
</reference>
<evidence type="ECO:0000259" key="3">
    <source>
        <dbReference type="Pfam" id="PF00149"/>
    </source>
</evidence>
<dbReference type="SUPFAM" id="SSF56300">
    <property type="entry name" value="Metallo-dependent phosphatases"/>
    <property type="match status" value="1"/>
</dbReference>
<dbReference type="OMA" id="CYMKKIY"/>
<sequence length="661" mass="73937">MMIQRVLSVLKALVKTGDAALIFLGKKLCKISSSYDEEFCTGVVEREAPSIASIIRTMKIGSDSSIHFCMSFLGVCDAPKIDEWNVEFAFQKSCHGPKDKILKDQDREIIQVVHFSDIHVDPLYEKGSNTKCDKPTCCRSYTEGDKPGKTKNPAGPFGDHACDSPITLEKSMYEFIKKDFPHAAFSLFTGDIVDHGLWNTSKSYNEDLIQHSYEMMTENLDIVYGTTGNHEVHPPNIFEPVSIGNETQWVYDSLSRQWSRWIGNSSMVQARAVGAYSTRYPKGNLRIISLNTNMYYRLNFILYQEALEKDPNGQFNWLVKELEAAETIGENVYIIGHMPMGDADALPGGSNYFDQIVNRYSNTIKAMFFGHTHLDHFEISYSNYTERTHENAVAISYICPSLTPTAGMPSFKVYDVDAETFEVIDAKTYIADMDDQSFQTSGPTWKQYYSAKEAYAEIIKPRLTEPKAELSPAFWHNVTVAFEKNQTEFDAYMARKSRGWQADKQCTDKCRQTEICALRAGRAQDNCWVPTAGVHFSKRDESEHNHNKHDECGSSVARGLLSSLMRRQDMLELLQDSFLDVGAKIEPTLVRREEPLSTAAANGTQRQDYCAAASLNSSVTGNPTGSVGTATVTGSAARGLGLVAFRSMGILLLLAFEVLSS</sequence>
<proteinExistence type="predicted"/>
<organism evidence="5">
    <name type="scientific">Metarhizium acridum (strain CQMa 102)</name>
    <dbReference type="NCBI Taxonomy" id="655827"/>
    <lineage>
        <taxon>Eukaryota</taxon>
        <taxon>Fungi</taxon>
        <taxon>Dikarya</taxon>
        <taxon>Ascomycota</taxon>
        <taxon>Pezizomycotina</taxon>
        <taxon>Sordariomycetes</taxon>
        <taxon>Hypocreomycetidae</taxon>
        <taxon>Hypocreales</taxon>
        <taxon>Clavicipitaceae</taxon>
        <taxon>Metarhizium</taxon>
    </lineage>
</organism>
<evidence type="ECO:0000256" key="1">
    <source>
        <dbReference type="ARBA" id="ARBA00022801"/>
    </source>
</evidence>